<evidence type="ECO:0000313" key="6">
    <source>
        <dbReference type="EMBL" id="KAA9150833.1"/>
    </source>
</evidence>
<evidence type="ECO:0000313" key="7">
    <source>
        <dbReference type="Proteomes" id="UP000319769"/>
    </source>
</evidence>
<name>A0A5N0USD3_9PSEU</name>
<gene>
    <name evidence="6" type="ORF">FPZ12_040260</name>
</gene>
<dbReference type="PRINTS" id="PR00455">
    <property type="entry name" value="HTHTETR"/>
</dbReference>
<dbReference type="RefSeq" id="WP_144756803.1">
    <property type="nucleotide sequence ID" value="NZ_VMNW02000111.1"/>
</dbReference>
<protein>
    <submittedName>
        <fullName evidence="6">TetR family transcriptional regulator</fullName>
    </submittedName>
</protein>
<dbReference type="GO" id="GO:0000976">
    <property type="term" value="F:transcription cis-regulatory region binding"/>
    <property type="evidence" value="ECO:0007669"/>
    <property type="project" value="TreeGrafter"/>
</dbReference>
<sequence length="188" mass="20691">MGRWKPGAGDRLREAALSLYLERGFEQTMVADIAGRAGVTARTFFRYFADKREVLFDDSAALEEKSLAALDELPATTPALDAVAAVLDTVARLVGDDRELARKRQLVIMANADLRERELIKLTSLSAALATRLRQRGIGDIEASLAAETSIAVFRVAFSRWVTGVEDQDLPDLIRETWERLRTLAAGG</sequence>
<dbReference type="PANTHER" id="PTHR30055:SF238">
    <property type="entry name" value="MYCOFACTOCIN BIOSYNTHESIS TRANSCRIPTIONAL REGULATOR MFTR-RELATED"/>
    <property type="match status" value="1"/>
</dbReference>
<keyword evidence="7" id="KW-1185">Reference proteome</keyword>
<feature type="DNA-binding region" description="H-T-H motif" evidence="4">
    <location>
        <begin position="29"/>
        <end position="48"/>
    </location>
</feature>
<keyword evidence="2 4" id="KW-0238">DNA-binding</keyword>
<reference evidence="6" key="1">
    <citation type="submission" date="2019-09" db="EMBL/GenBank/DDBJ databases">
        <authorList>
            <person name="Teo W.F.A."/>
            <person name="Duangmal K."/>
        </authorList>
    </citation>
    <scope>NUCLEOTIDE SEQUENCE [LARGE SCALE GENOMIC DNA]</scope>
    <source>
        <strain evidence="6">K81G1</strain>
    </source>
</reference>
<keyword evidence="3" id="KW-0804">Transcription</keyword>
<evidence type="ECO:0000256" key="2">
    <source>
        <dbReference type="ARBA" id="ARBA00023125"/>
    </source>
</evidence>
<dbReference type="InterPro" id="IPR050109">
    <property type="entry name" value="HTH-type_TetR-like_transc_reg"/>
</dbReference>
<keyword evidence="1" id="KW-0805">Transcription regulation</keyword>
<feature type="domain" description="HTH tetR-type" evidence="5">
    <location>
        <begin position="6"/>
        <end position="66"/>
    </location>
</feature>
<dbReference type="EMBL" id="VMNW02000111">
    <property type="protein sequence ID" value="KAA9150833.1"/>
    <property type="molecule type" value="Genomic_DNA"/>
</dbReference>
<dbReference type="Gene3D" id="1.10.357.10">
    <property type="entry name" value="Tetracycline Repressor, domain 2"/>
    <property type="match status" value="1"/>
</dbReference>
<dbReference type="AlphaFoldDB" id="A0A5N0USD3"/>
<dbReference type="InterPro" id="IPR001647">
    <property type="entry name" value="HTH_TetR"/>
</dbReference>
<dbReference type="Pfam" id="PF00440">
    <property type="entry name" value="TetR_N"/>
    <property type="match status" value="1"/>
</dbReference>
<comment type="caution">
    <text evidence="6">The sequence shown here is derived from an EMBL/GenBank/DDBJ whole genome shotgun (WGS) entry which is preliminary data.</text>
</comment>
<dbReference type="InterPro" id="IPR009057">
    <property type="entry name" value="Homeodomain-like_sf"/>
</dbReference>
<dbReference type="PROSITE" id="PS50977">
    <property type="entry name" value="HTH_TETR_2"/>
    <property type="match status" value="1"/>
</dbReference>
<dbReference type="PANTHER" id="PTHR30055">
    <property type="entry name" value="HTH-TYPE TRANSCRIPTIONAL REGULATOR RUTR"/>
    <property type="match status" value="1"/>
</dbReference>
<evidence type="ECO:0000256" key="1">
    <source>
        <dbReference type="ARBA" id="ARBA00023015"/>
    </source>
</evidence>
<dbReference type="GO" id="GO:0003700">
    <property type="term" value="F:DNA-binding transcription factor activity"/>
    <property type="evidence" value="ECO:0007669"/>
    <property type="project" value="TreeGrafter"/>
</dbReference>
<evidence type="ECO:0000256" key="3">
    <source>
        <dbReference type="ARBA" id="ARBA00023163"/>
    </source>
</evidence>
<dbReference type="OrthoDB" id="4746440at2"/>
<dbReference type="SUPFAM" id="SSF46689">
    <property type="entry name" value="Homeodomain-like"/>
    <property type="match status" value="1"/>
</dbReference>
<dbReference type="Pfam" id="PF17754">
    <property type="entry name" value="TetR_C_14"/>
    <property type="match status" value="1"/>
</dbReference>
<dbReference type="InterPro" id="IPR041347">
    <property type="entry name" value="MftR_C"/>
</dbReference>
<evidence type="ECO:0000256" key="4">
    <source>
        <dbReference type="PROSITE-ProRule" id="PRU00335"/>
    </source>
</evidence>
<organism evidence="6 7">
    <name type="scientific">Amycolatopsis acidicola</name>
    <dbReference type="NCBI Taxonomy" id="2596893"/>
    <lineage>
        <taxon>Bacteria</taxon>
        <taxon>Bacillati</taxon>
        <taxon>Actinomycetota</taxon>
        <taxon>Actinomycetes</taxon>
        <taxon>Pseudonocardiales</taxon>
        <taxon>Pseudonocardiaceae</taxon>
        <taxon>Amycolatopsis</taxon>
    </lineage>
</organism>
<proteinExistence type="predicted"/>
<accession>A0A5N0USD3</accession>
<evidence type="ECO:0000259" key="5">
    <source>
        <dbReference type="PROSITE" id="PS50977"/>
    </source>
</evidence>
<dbReference type="Proteomes" id="UP000319769">
    <property type="component" value="Unassembled WGS sequence"/>
</dbReference>